<dbReference type="Gene3D" id="1.10.287.470">
    <property type="entry name" value="Helix hairpin bin"/>
    <property type="match status" value="1"/>
</dbReference>
<dbReference type="Gene3D" id="2.40.420.20">
    <property type="match status" value="1"/>
</dbReference>
<evidence type="ECO:0000256" key="2">
    <source>
        <dbReference type="ARBA" id="ARBA00009477"/>
    </source>
</evidence>
<keyword evidence="10" id="KW-1185">Reference proteome</keyword>
<comment type="similarity">
    <text evidence="2">Belongs to the membrane fusion protein (MFP) (TC 8.A.1) family.</text>
</comment>
<feature type="domain" description="Multidrug resistance protein MdtA-like C-terminal permuted SH3" evidence="8">
    <location>
        <begin position="290"/>
        <end position="350"/>
    </location>
</feature>
<dbReference type="EMBL" id="FOVG01000003">
    <property type="protein sequence ID" value="SFO09901.1"/>
    <property type="molecule type" value="Genomic_DNA"/>
</dbReference>
<organism evidence="9 10">
    <name type="scientific">Candidatus Pantoea varia</name>
    <dbReference type="NCBI Taxonomy" id="1881036"/>
    <lineage>
        <taxon>Bacteria</taxon>
        <taxon>Pseudomonadati</taxon>
        <taxon>Pseudomonadota</taxon>
        <taxon>Gammaproteobacteria</taxon>
        <taxon>Enterobacterales</taxon>
        <taxon>Erwiniaceae</taxon>
        <taxon>Pantoea</taxon>
    </lineage>
</organism>
<dbReference type="PROSITE" id="PS51257">
    <property type="entry name" value="PROKAR_LIPOPROTEIN"/>
    <property type="match status" value="1"/>
</dbReference>
<dbReference type="InterPro" id="IPR058626">
    <property type="entry name" value="MdtA-like_b-barrel"/>
</dbReference>
<evidence type="ECO:0000313" key="10">
    <source>
        <dbReference type="Proteomes" id="UP000198968"/>
    </source>
</evidence>
<protein>
    <submittedName>
        <fullName evidence="9">Membrane fusion protein, multidrug efflux system/multidrug efflux pump</fullName>
    </submittedName>
</protein>
<dbReference type="Pfam" id="PF25876">
    <property type="entry name" value="HH_MFP_RND"/>
    <property type="match status" value="1"/>
</dbReference>
<accession>A0A1I5EFP8</accession>
<dbReference type="Pfam" id="PF25944">
    <property type="entry name" value="Beta-barrel_RND"/>
    <property type="match status" value="1"/>
</dbReference>
<feature type="domain" description="Multidrug resistance protein MdtA-like alpha-helical hairpin" evidence="5">
    <location>
        <begin position="97"/>
        <end position="158"/>
    </location>
</feature>
<dbReference type="InterPro" id="IPR058625">
    <property type="entry name" value="MdtA-like_BSH"/>
</dbReference>
<dbReference type="InterPro" id="IPR006143">
    <property type="entry name" value="RND_pump_MFP"/>
</dbReference>
<feature type="region of interest" description="Disordered" evidence="3">
    <location>
        <begin position="354"/>
        <end position="376"/>
    </location>
</feature>
<gene>
    <name evidence="9" type="ORF">SAMN05428971_2900</name>
</gene>
<name>A0A1I5EFP8_9GAMM</name>
<reference evidence="10" key="1">
    <citation type="submission" date="2016-10" db="EMBL/GenBank/DDBJ databases">
        <authorList>
            <person name="Varghese N."/>
            <person name="Submissions S."/>
        </authorList>
    </citation>
    <scope>NUCLEOTIDE SEQUENCE [LARGE SCALE GENOMIC DNA]</scope>
    <source>
        <strain evidence="10">OV426</strain>
    </source>
</reference>
<dbReference type="Pfam" id="PF25917">
    <property type="entry name" value="BSH_RND"/>
    <property type="match status" value="1"/>
</dbReference>
<feature type="domain" description="Multidrug resistance protein MdtA-like barrel-sandwich hybrid" evidence="6">
    <location>
        <begin position="63"/>
        <end position="191"/>
    </location>
</feature>
<dbReference type="Gene3D" id="2.40.30.170">
    <property type="match status" value="1"/>
</dbReference>
<evidence type="ECO:0000259" key="5">
    <source>
        <dbReference type="Pfam" id="PF25876"/>
    </source>
</evidence>
<evidence type="ECO:0000313" key="9">
    <source>
        <dbReference type="EMBL" id="SFO09901.1"/>
    </source>
</evidence>
<dbReference type="PANTHER" id="PTHR30158:SF3">
    <property type="entry name" value="MULTIDRUG EFFLUX PUMP SUBUNIT ACRA-RELATED"/>
    <property type="match status" value="1"/>
</dbReference>
<dbReference type="InterPro" id="IPR058627">
    <property type="entry name" value="MdtA-like_C"/>
</dbReference>
<evidence type="ECO:0000259" key="7">
    <source>
        <dbReference type="Pfam" id="PF25944"/>
    </source>
</evidence>
<evidence type="ECO:0000256" key="1">
    <source>
        <dbReference type="ARBA" id="ARBA00004519"/>
    </source>
</evidence>
<dbReference type="InterPro" id="IPR058624">
    <property type="entry name" value="MdtA-like_HH"/>
</dbReference>
<comment type="subcellular location">
    <subcellularLocation>
        <location evidence="1">Cell inner membrane</location>
        <topology evidence="1">Lipid-anchor</topology>
    </subcellularLocation>
</comment>
<dbReference type="PANTHER" id="PTHR30158">
    <property type="entry name" value="ACRA/E-RELATED COMPONENT OF DRUG EFFLUX TRANSPORTER"/>
    <property type="match status" value="1"/>
</dbReference>
<dbReference type="FunFam" id="2.40.420.20:FF:000001">
    <property type="entry name" value="Efflux RND transporter periplasmic adaptor subunit"/>
    <property type="match status" value="1"/>
</dbReference>
<dbReference type="Pfam" id="PF25967">
    <property type="entry name" value="RND-MFP_C"/>
    <property type="match status" value="1"/>
</dbReference>
<feature type="signal peptide" evidence="4">
    <location>
        <begin position="1"/>
        <end position="29"/>
    </location>
</feature>
<dbReference type="GO" id="GO:0005886">
    <property type="term" value="C:plasma membrane"/>
    <property type="evidence" value="ECO:0007669"/>
    <property type="project" value="UniProtKB-SubCell"/>
</dbReference>
<feature type="compositionally biased region" description="Polar residues" evidence="3">
    <location>
        <begin position="367"/>
        <end position="376"/>
    </location>
</feature>
<dbReference type="Proteomes" id="UP000198968">
    <property type="component" value="Unassembled WGS sequence"/>
</dbReference>
<dbReference type="AlphaFoldDB" id="A0A1I5EFP8"/>
<dbReference type="GO" id="GO:0046677">
    <property type="term" value="P:response to antibiotic"/>
    <property type="evidence" value="ECO:0007669"/>
    <property type="project" value="TreeGrafter"/>
</dbReference>
<dbReference type="Gene3D" id="2.40.50.100">
    <property type="match status" value="1"/>
</dbReference>
<feature type="chain" id="PRO_5011676521" evidence="4">
    <location>
        <begin position="30"/>
        <end position="376"/>
    </location>
</feature>
<dbReference type="GO" id="GO:0022857">
    <property type="term" value="F:transmembrane transporter activity"/>
    <property type="evidence" value="ECO:0007669"/>
    <property type="project" value="InterPro"/>
</dbReference>
<evidence type="ECO:0000259" key="8">
    <source>
        <dbReference type="Pfam" id="PF25967"/>
    </source>
</evidence>
<feature type="domain" description="Multidrug resistance protein MdtA-like beta-barrel" evidence="7">
    <location>
        <begin position="195"/>
        <end position="284"/>
    </location>
</feature>
<evidence type="ECO:0000259" key="6">
    <source>
        <dbReference type="Pfam" id="PF25917"/>
    </source>
</evidence>
<evidence type="ECO:0000256" key="3">
    <source>
        <dbReference type="SAM" id="MobiDB-lite"/>
    </source>
</evidence>
<keyword evidence="4" id="KW-0732">Signal</keyword>
<dbReference type="SUPFAM" id="SSF111369">
    <property type="entry name" value="HlyD-like secretion proteins"/>
    <property type="match status" value="1"/>
</dbReference>
<evidence type="ECO:0000256" key="4">
    <source>
        <dbReference type="SAM" id="SignalP"/>
    </source>
</evidence>
<sequence>MIIRTFLTPKAYLVTLFTLLLAGCDRSSAMPPAPSNEVGVITLKYEDVTLTTELSGRTSAFLVAEIRPQVSGILKQRLFEEGSVVKAGQPLYQIDPSSYRATLSKQEAALQSAKLLAQRYERLIRYGAISRQDADDARSTWLQAQASVDAAKIDLGYTTITAPISGRIGRSSVTQGALLTANQTDAIATIQQLDPIYVDIPQSSTALLKLQEDLSAGLLSSGGAQQTDVRLRLDTGKDYAYPGRLKFSEVTVDEATDSVIIRAQFPNPDGRLLPGMFVRARLQDGIRKGAILVPQRGLTRDPDGGATVLVVEKDNKVALRKVVTERLVGNQWIVSEGLKAGERVIVDGTQNVQPGQEVKANPAATFRSDQAATQPK</sequence>
<dbReference type="NCBIfam" id="TIGR01730">
    <property type="entry name" value="RND_mfp"/>
    <property type="match status" value="1"/>
</dbReference>
<proteinExistence type="inferred from homology"/>
<dbReference type="OrthoDB" id="9800613at2"/>